<keyword evidence="3" id="KW-1185">Reference proteome</keyword>
<gene>
    <name evidence="2" type="ORF">AAFF_G00125590</name>
</gene>
<evidence type="ECO:0000313" key="2">
    <source>
        <dbReference type="EMBL" id="KAJ8388998.1"/>
    </source>
</evidence>
<sequence length="153" mass="16526">MRQTGTSGDPTARVSRQRAYEKSAPSIRATPIRHWRRFECICTGKKVLLHASRVRLSPRAAPYVHGRSPEPTRRSPLCLGPPSCPPSSAVRGGAAPVTRCTATRSLFSLTTGQSGRAAFFSPSRKQVLFKETAVPMRPPALPRCQSCLGASAV</sequence>
<dbReference type="Proteomes" id="UP001221898">
    <property type="component" value="Unassembled WGS sequence"/>
</dbReference>
<organism evidence="2 3">
    <name type="scientific">Aldrovandia affinis</name>
    <dbReference type="NCBI Taxonomy" id="143900"/>
    <lineage>
        <taxon>Eukaryota</taxon>
        <taxon>Metazoa</taxon>
        <taxon>Chordata</taxon>
        <taxon>Craniata</taxon>
        <taxon>Vertebrata</taxon>
        <taxon>Euteleostomi</taxon>
        <taxon>Actinopterygii</taxon>
        <taxon>Neopterygii</taxon>
        <taxon>Teleostei</taxon>
        <taxon>Notacanthiformes</taxon>
        <taxon>Halosauridae</taxon>
        <taxon>Aldrovandia</taxon>
    </lineage>
</organism>
<reference evidence="2" key="1">
    <citation type="journal article" date="2023" name="Science">
        <title>Genome structures resolve the early diversification of teleost fishes.</title>
        <authorList>
            <person name="Parey E."/>
            <person name="Louis A."/>
            <person name="Montfort J."/>
            <person name="Bouchez O."/>
            <person name="Roques C."/>
            <person name="Iampietro C."/>
            <person name="Lluch J."/>
            <person name="Castinel A."/>
            <person name="Donnadieu C."/>
            <person name="Desvignes T."/>
            <person name="Floi Bucao C."/>
            <person name="Jouanno E."/>
            <person name="Wen M."/>
            <person name="Mejri S."/>
            <person name="Dirks R."/>
            <person name="Jansen H."/>
            <person name="Henkel C."/>
            <person name="Chen W.J."/>
            <person name="Zahm M."/>
            <person name="Cabau C."/>
            <person name="Klopp C."/>
            <person name="Thompson A.W."/>
            <person name="Robinson-Rechavi M."/>
            <person name="Braasch I."/>
            <person name="Lecointre G."/>
            <person name="Bobe J."/>
            <person name="Postlethwait J.H."/>
            <person name="Berthelot C."/>
            <person name="Roest Crollius H."/>
            <person name="Guiguen Y."/>
        </authorList>
    </citation>
    <scope>NUCLEOTIDE SEQUENCE</scope>
    <source>
        <strain evidence="2">NC1722</strain>
    </source>
</reference>
<comment type="caution">
    <text evidence="2">The sequence shown here is derived from an EMBL/GenBank/DDBJ whole genome shotgun (WGS) entry which is preliminary data.</text>
</comment>
<proteinExistence type="predicted"/>
<dbReference type="AlphaFoldDB" id="A0AAD7RRW3"/>
<evidence type="ECO:0000256" key="1">
    <source>
        <dbReference type="SAM" id="MobiDB-lite"/>
    </source>
</evidence>
<name>A0AAD7RRW3_9TELE</name>
<accession>A0AAD7RRW3</accession>
<feature type="region of interest" description="Disordered" evidence="1">
    <location>
        <begin position="1"/>
        <end position="25"/>
    </location>
</feature>
<dbReference type="EMBL" id="JAINUG010000188">
    <property type="protein sequence ID" value="KAJ8388998.1"/>
    <property type="molecule type" value="Genomic_DNA"/>
</dbReference>
<protein>
    <submittedName>
        <fullName evidence="2">Uncharacterized protein</fullName>
    </submittedName>
</protein>
<evidence type="ECO:0000313" key="3">
    <source>
        <dbReference type="Proteomes" id="UP001221898"/>
    </source>
</evidence>